<dbReference type="Gene3D" id="3.30.1310.10">
    <property type="entry name" value="Nucleoid-associated protein YbaB-like domain"/>
    <property type="match status" value="1"/>
</dbReference>
<dbReference type="PANTHER" id="PTHR33449">
    <property type="entry name" value="NUCLEOID-ASSOCIATED PROTEIN YBAB"/>
    <property type="match status" value="1"/>
</dbReference>
<evidence type="ECO:0000313" key="3">
    <source>
        <dbReference type="Proteomes" id="UP001190700"/>
    </source>
</evidence>
<comment type="caution">
    <text evidence="2">The sequence shown here is derived from an EMBL/GenBank/DDBJ whole genome shotgun (WGS) entry which is preliminary data.</text>
</comment>
<evidence type="ECO:0000313" key="2">
    <source>
        <dbReference type="EMBL" id="KAK3247685.1"/>
    </source>
</evidence>
<evidence type="ECO:0000256" key="1">
    <source>
        <dbReference type="ARBA" id="ARBA00023125"/>
    </source>
</evidence>
<sequence length="177" mass="19303">MAGYMTLNTARVANSSVRKQQFSGERVRANFSVQKAPPQSKCSRVGVVAMAEGGGGGNPFGNMGALMESMKKAQQIAQSEGLKVQEELKNSTYDGYDSEELVRVVLKGNQEPQSCEITEEAMEKGAEALGLLITEAHRDAHTKSTQAMKERMADLASKMGCRRNELFALKLLKTRTL</sequence>
<dbReference type="InterPro" id="IPR036894">
    <property type="entry name" value="YbaB-like_sf"/>
</dbReference>
<accession>A0AAE0C532</accession>
<dbReference type="InterPro" id="IPR004401">
    <property type="entry name" value="YbaB/EbfC"/>
</dbReference>
<organism evidence="2 3">
    <name type="scientific">Cymbomonas tetramitiformis</name>
    <dbReference type="NCBI Taxonomy" id="36881"/>
    <lineage>
        <taxon>Eukaryota</taxon>
        <taxon>Viridiplantae</taxon>
        <taxon>Chlorophyta</taxon>
        <taxon>Pyramimonadophyceae</taxon>
        <taxon>Pyramimonadales</taxon>
        <taxon>Pyramimonadaceae</taxon>
        <taxon>Cymbomonas</taxon>
    </lineage>
</organism>
<dbReference type="PANTHER" id="PTHR33449:SF1">
    <property type="entry name" value="NUCLEOID-ASSOCIATED PROTEIN YBAB"/>
    <property type="match status" value="1"/>
</dbReference>
<keyword evidence="1" id="KW-0238">DNA-binding</keyword>
<dbReference type="Pfam" id="PF02575">
    <property type="entry name" value="YbaB_DNA_bd"/>
    <property type="match status" value="1"/>
</dbReference>
<evidence type="ECO:0008006" key="4">
    <source>
        <dbReference type="Google" id="ProtNLM"/>
    </source>
</evidence>
<keyword evidence="3" id="KW-1185">Reference proteome</keyword>
<proteinExistence type="predicted"/>
<dbReference type="GO" id="GO:0003677">
    <property type="term" value="F:DNA binding"/>
    <property type="evidence" value="ECO:0007669"/>
    <property type="project" value="UniProtKB-KW"/>
</dbReference>
<dbReference type="AlphaFoldDB" id="A0AAE0C532"/>
<reference evidence="2 3" key="1">
    <citation type="journal article" date="2015" name="Genome Biol. Evol.">
        <title>Comparative Genomics of a Bacterivorous Green Alga Reveals Evolutionary Causalities and Consequences of Phago-Mixotrophic Mode of Nutrition.</title>
        <authorList>
            <person name="Burns J.A."/>
            <person name="Paasch A."/>
            <person name="Narechania A."/>
            <person name="Kim E."/>
        </authorList>
    </citation>
    <scope>NUCLEOTIDE SEQUENCE [LARGE SCALE GENOMIC DNA]</scope>
    <source>
        <strain evidence="2 3">PLY_AMNH</strain>
    </source>
</reference>
<dbReference type="Proteomes" id="UP001190700">
    <property type="component" value="Unassembled WGS sequence"/>
</dbReference>
<gene>
    <name evidence="2" type="ORF">CYMTET_42824</name>
</gene>
<name>A0AAE0C532_9CHLO</name>
<dbReference type="EMBL" id="LGRX02028747">
    <property type="protein sequence ID" value="KAK3247685.1"/>
    <property type="molecule type" value="Genomic_DNA"/>
</dbReference>
<dbReference type="SUPFAM" id="SSF82607">
    <property type="entry name" value="YbaB-like"/>
    <property type="match status" value="1"/>
</dbReference>
<dbReference type="NCBIfam" id="TIGR00103">
    <property type="entry name" value="DNA_YbaB_EbfC"/>
    <property type="match status" value="1"/>
</dbReference>
<protein>
    <recommendedName>
        <fullName evidence="4">Nucleoid-associated protein</fullName>
    </recommendedName>
</protein>